<keyword evidence="7" id="KW-0143">Chaperone</keyword>
<feature type="compositionally biased region" description="Low complexity" evidence="9">
    <location>
        <begin position="174"/>
        <end position="192"/>
    </location>
</feature>
<evidence type="ECO:0000256" key="9">
    <source>
        <dbReference type="SAM" id="MobiDB-lite"/>
    </source>
</evidence>
<dbReference type="InterPro" id="IPR050435">
    <property type="entry name" value="MZM1/LYRM7"/>
</dbReference>
<evidence type="ECO:0000313" key="11">
    <source>
        <dbReference type="Proteomes" id="UP000011668"/>
    </source>
</evidence>
<feature type="compositionally biased region" description="Basic and acidic residues" evidence="9">
    <location>
        <begin position="666"/>
        <end position="710"/>
    </location>
</feature>
<dbReference type="PANTHER" id="PTHR46749">
    <property type="entry name" value="COMPLEX III ASSEMBLY FACTOR LYRM7"/>
    <property type="match status" value="1"/>
</dbReference>
<name>L8X6D0_THACA</name>
<comment type="similarity">
    <text evidence="2">Belongs to the complex I LYR family. MZM1 subfamily.</text>
</comment>
<evidence type="ECO:0000256" key="4">
    <source>
        <dbReference type="ARBA" id="ARBA00015108"/>
    </source>
</evidence>
<organism evidence="10 11">
    <name type="scientific">Thanatephorus cucumeris (strain AG1-IA)</name>
    <name type="common">Rice sheath blight fungus</name>
    <name type="synonym">Rhizoctonia solani</name>
    <dbReference type="NCBI Taxonomy" id="983506"/>
    <lineage>
        <taxon>Eukaryota</taxon>
        <taxon>Fungi</taxon>
        <taxon>Dikarya</taxon>
        <taxon>Basidiomycota</taxon>
        <taxon>Agaricomycotina</taxon>
        <taxon>Agaricomycetes</taxon>
        <taxon>Cantharellales</taxon>
        <taxon>Ceratobasidiaceae</taxon>
        <taxon>Rhizoctonia</taxon>
        <taxon>Rhizoctonia solani AG-1</taxon>
    </lineage>
</organism>
<dbReference type="GO" id="GO:0005759">
    <property type="term" value="C:mitochondrial matrix"/>
    <property type="evidence" value="ECO:0007669"/>
    <property type="project" value="UniProtKB-SubCell"/>
</dbReference>
<evidence type="ECO:0000313" key="10">
    <source>
        <dbReference type="EMBL" id="ELU44603.1"/>
    </source>
</evidence>
<comment type="subcellular location">
    <subcellularLocation>
        <location evidence="1">Mitochondrion matrix</location>
    </subcellularLocation>
</comment>
<protein>
    <recommendedName>
        <fullName evidence="4">Mitochondrial zinc maintenance protein 1, mitochondrial</fullName>
    </recommendedName>
</protein>
<evidence type="ECO:0000256" key="6">
    <source>
        <dbReference type="ARBA" id="ARBA00023128"/>
    </source>
</evidence>
<keyword evidence="6" id="KW-0496">Mitochondrion</keyword>
<comment type="caution">
    <text evidence="10">The sequence shown here is derived from an EMBL/GenBank/DDBJ whole genome shotgun (WGS) entry which is preliminary data.</text>
</comment>
<feature type="region of interest" description="Disordered" evidence="9">
    <location>
        <begin position="121"/>
        <end position="202"/>
    </location>
</feature>
<reference evidence="10 11" key="1">
    <citation type="journal article" date="2013" name="Nat. Commun.">
        <title>The evolution and pathogenic mechanisms of the rice sheath blight pathogen.</title>
        <authorList>
            <person name="Zheng A."/>
            <person name="Lin R."/>
            <person name="Xu L."/>
            <person name="Qin P."/>
            <person name="Tang C."/>
            <person name="Ai P."/>
            <person name="Zhang D."/>
            <person name="Liu Y."/>
            <person name="Sun Z."/>
            <person name="Feng H."/>
            <person name="Wang Y."/>
            <person name="Chen Y."/>
            <person name="Liang X."/>
            <person name="Fu R."/>
            <person name="Li Q."/>
            <person name="Zhang J."/>
            <person name="Yu X."/>
            <person name="Xie Z."/>
            <person name="Ding L."/>
            <person name="Guan P."/>
            <person name="Tang J."/>
            <person name="Liang Y."/>
            <person name="Wang S."/>
            <person name="Deng Q."/>
            <person name="Li S."/>
            <person name="Zhu J."/>
            <person name="Wang L."/>
            <person name="Liu H."/>
            <person name="Li P."/>
        </authorList>
    </citation>
    <scope>NUCLEOTIDE SEQUENCE [LARGE SCALE GENOMIC DNA]</scope>
    <source>
        <strain evidence="11">AG-1 IA</strain>
    </source>
</reference>
<keyword evidence="5" id="KW-0809">Transit peptide</keyword>
<dbReference type="HOGENOM" id="CLU_025222_0_0_1"/>
<dbReference type="AlphaFoldDB" id="L8X6D0"/>
<comment type="function">
    <text evidence="8">Assembly factor required for Rieske Fe-S protein RIP1 incorporation into the cytochrome b-c1 (CIII) complex. Functions as a chaperone, binding to this subunit within the mitochondrial matrix and stabilizing it prior to its translocation and insertion into the late CIII dimeric intermediate within the mitochondrial inner membrane. Modulates the mitochondrial matrix zinc pool.</text>
</comment>
<dbReference type="STRING" id="983506.L8X6D0"/>
<feature type="region of interest" description="Disordered" evidence="9">
    <location>
        <begin position="666"/>
        <end position="715"/>
    </location>
</feature>
<evidence type="ECO:0000256" key="2">
    <source>
        <dbReference type="ARBA" id="ARBA00009949"/>
    </source>
</evidence>
<dbReference type="PANTHER" id="PTHR46749:SF1">
    <property type="entry name" value="COMPLEX III ASSEMBLY FACTOR LYRM7"/>
    <property type="match status" value="1"/>
</dbReference>
<dbReference type="InterPro" id="IPR045298">
    <property type="entry name" value="Complex1_LYR_LYRM7"/>
</dbReference>
<proteinExistence type="inferred from homology"/>
<evidence type="ECO:0000256" key="7">
    <source>
        <dbReference type="ARBA" id="ARBA00023186"/>
    </source>
</evidence>
<dbReference type="OrthoDB" id="277888at2759"/>
<evidence type="ECO:0000256" key="8">
    <source>
        <dbReference type="ARBA" id="ARBA00025268"/>
    </source>
</evidence>
<accession>L8X6D0</accession>
<dbReference type="CDD" id="cd20267">
    <property type="entry name" value="Complex1_LYR_LYRM7"/>
    <property type="match status" value="1"/>
</dbReference>
<sequence>MVVYCIGDLESSISFCHLGRTCYRLALASLPYPPIFNLTYHSWEGMTSPITPALKSSARSAYRSLFRASGTTFAAFRDKVRTETVAGQQEADPVEYEARVKHAFEVADVLKKNVVQGVKEKEGEDATWSECPNLMTPDTELGSNEGVKAPYSRPARGTPRTKCGEDPNAVAPLSYSTASSSSSPPPNWNSENQQEEVDTEEKYDRIRVQSLRNRLLQVNRRVLASPTGRERTTERTLVEDKLATLVARMEFLATEMHDRLYPPSSNSAPARPLVDLLLDQIPISPKCSTHFVGPPVQLQQYIRFLQSAAKHTNAVRTETILHTPEVRKAIAQLIETPAPGTRRPDNASEQLQAIQWRMLMIKRGLQGVVKSRTISPSLLTPMFSALREAMQDISYAQECIQDLEDNGPRLESARTLVEDMEKSLRGSCIMELRKQMEGRFDAGVAGKRVDDAIVGLGLSPSDSGKAYRRIRHYEEFPSVVKTVTKAQQDDDLDRAKRWRRKLFARGQKVFNAIRLHMNSFTSILDQMIALHSRDDDKVLALCEARQELNLLTDVSEDQLTLIAGKATYASWSEWADVMSDRLALVEELAGRAVTADRHLEQYAWGELGTWDLGPDRMKLFFDARVELVIICDLAWRLERRMKYDIEGVREASVLLCEEVQSEFEFPEPRTRGSERTSTRHNSLEKSEFRIRSSRGDRGRPKSHYTKDPKSTNDAVNTVLILDE</sequence>
<dbReference type="EMBL" id="AFRT01000289">
    <property type="protein sequence ID" value="ELU44603.1"/>
    <property type="molecule type" value="Genomic_DNA"/>
</dbReference>
<gene>
    <name evidence="10" type="ORF">AG1IA_01345</name>
</gene>
<evidence type="ECO:0000256" key="5">
    <source>
        <dbReference type="ARBA" id="ARBA00022946"/>
    </source>
</evidence>
<dbReference type="GO" id="GO:0034551">
    <property type="term" value="P:mitochondrial respiratory chain complex III assembly"/>
    <property type="evidence" value="ECO:0007669"/>
    <property type="project" value="InterPro"/>
</dbReference>
<dbReference type="GO" id="GO:0044183">
    <property type="term" value="F:protein folding chaperone"/>
    <property type="evidence" value="ECO:0007669"/>
    <property type="project" value="TreeGrafter"/>
</dbReference>
<comment type="subunit">
    <text evidence="3">Interacts with RIP1.</text>
</comment>
<evidence type="ECO:0000256" key="1">
    <source>
        <dbReference type="ARBA" id="ARBA00004305"/>
    </source>
</evidence>
<evidence type="ECO:0000256" key="3">
    <source>
        <dbReference type="ARBA" id="ARBA00011589"/>
    </source>
</evidence>
<dbReference type="Proteomes" id="UP000011668">
    <property type="component" value="Unassembled WGS sequence"/>
</dbReference>
<keyword evidence="11" id="KW-1185">Reference proteome</keyword>